<evidence type="ECO:0000256" key="1">
    <source>
        <dbReference type="ARBA" id="ARBA00005709"/>
    </source>
</evidence>
<evidence type="ECO:0000313" key="7">
    <source>
        <dbReference type="EMBL" id="CBA32020.1"/>
    </source>
</evidence>
<dbReference type="AlphaFoldDB" id="C9YEJ7"/>
<dbReference type="InterPro" id="IPR001492">
    <property type="entry name" value="Flagellin"/>
</dbReference>
<keyword evidence="7" id="KW-0969">Cilium</keyword>
<evidence type="ECO:0000256" key="4">
    <source>
        <dbReference type="RuleBase" id="RU362073"/>
    </source>
</evidence>
<dbReference type="GO" id="GO:0005576">
    <property type="term" value="C:extracellular region"/>
    <property type="evidence" value="ECO:0007669"/>
    <property type="project" value="UniProtKB-SubCell"/>
</dbReference>
<comment type="similarity">
    <text evidence="1 4">Belongs to the bacterial flagellin family.</text>
</comment>
<dbReference type="Gene3D" id="2.170.280.10">
    <property type="entry name" value="f41 fragment of flagellin, middle domain"/>
    <property type="match status" value="1"/>
</dbReference>
<evidence type="ECO:0000259" key="6">
    <source>
        <dbReference type="Pfam" id="PF00700"/>
    </source>
</evidence>
<dbReference type="InterPro" id="IPR042187">
    <property type="entry name" value="Flagellin_C_sub2"/>
</dbReference>
<gene>
    <name evidence="7" type="primary">fliC</name>
    <name evidence="7" type="ORF">Csp_D30030</name>
</gene>
<evidence type="ECO:0000256" key="3">
    <source>
        <dbReference type="ARBA" id="ARBA00023143"/>
    </source>
</evidence>
<evidence type="ECO:0000256" key="2">
    <source>
        <dbReference type="ARBA" id="ARBA00022525"/>
    </source>
</evidence>
<dbReference type="SUPFAM" id="SSF64518">
    <property type="entry name" value="Phase 1 flagellin"/>
    <property type="match status" value="1"/>
</dbReference>
<dbReference type="Gene3D" id="6.10.280.190">
    <property type="match status" value="1"/>
</dbReference>
<reference evidence="7" key="1">
    <citation type="journal article" date="2010" name="Nature">
        <title>The Dynamic genome of Hydra.</title>
        <authorList>
            <person name="Chapman J.A."/>
            <person name="Kirkness E.F."/>
            <person name="Simakov O."/>
            <person name="Hampson S.E."/>
            <person name="Mitros T."/>
            <person name="Weinmaier T."/>
            <person name="Rattei T."/>
            <person name="Balasubramanian P.G."/>
            <person name="Borman J."/>
            <person name="Busam D."/>
            <person name="Disbennett K."/>
            <person name="Pfannkoch C."/>
            <person name="Sumin N."/>
            <person name="Sutton G."/>
            <person name="Viswanathan L."/>
            <person name="Walenz B."/>
            <person name="Goodstein D.M."/>
            <person name="Hellsten U."/>
            <person name="Kawashima T."/>
            <person name="Prochnik S.E."/>
            <person name="Putnam N.H."/>
            <person name="Shu S."/>
            <person name="Blumberg B."/>
            <person name="Dana C.E."/>
            <person name="Gee L."/>
            <person name="Kibler D.F."/>
            <person name="Law L."/>
            <person name="Lindgens D."/>
            <person name="Martinez D.E."/>
            <person name="Peng J."/>
            <person name="Wigge P.A."/>
            <person name="Bertulat B."/>
            <person name="Guder C."/>
            <person name="Nakamura Y."/>
            <person name="Ozbek S."/>
            <person name="Watanabe H."/>
            <person name="Khalturin K."/>
            <person name="Hemmrich G."/>
            <person name="Franke A."/>
            <person name="Augustin R."/>
            <person name="Fraune S."/>
            <person name="Hayakawa E."/>
            <person name="Hayakawa S."/>
            <person name="Hirose M."/>
            <person name="Hwang J."/>
            <person name="Ikeo K."/>
            <person name="Nishimiya-Fujisawa C."/>
            <person name="Ogura A."/>
            <person name="Takahashi T."/>
            <person name="Steinmetz P.R."/>
            <person name="Zhang X."/>
            <person name="Aufschnaiter R."/>
            <person name="Eder M.K."/>
            <person name="Gorny A.K."/>
            <person name="Salvenmoser W."/>
            <person name="Heimberg A.M."/>
            <person name="Wheeler B.M."/>
            <person name="Peterson K.J."/>
            <person name="Boettger A."/>
            <person name="Tischler P."/>
            <person name="Wolf A."/>
            <person name="Gojobori T."/>
            <person name="Remington K.A."/>
            <person name="Strausberg R.L."/>
            <person name="Venter J."/>
            <person name="Technau U."/>
            <person name="Hobmayer B."/>
            <person name="Bosch T.C."/>
            <person name="Holstein T.W."/>
            <person name="Fujisawa T."/>
            <person name="Bode H.R."/>
            <person name="David C.N."/>
            <person name="Rokhsar D.S."/>
            <person name="Steele R.E."/>
        </authorList>
    </citation>
    <scope>NUCLEOTIDE SEQUENCE</scope>
</reference>
<dbReference type="GO" id="GO:0009288">
    <property type="term" value="C:bacterial-type flagellum"/>
    <property type="evidence" value="ECO:0007669"/>
    <property type="project" value="UniProtKB-SubCell"/>
</dbReference>
<dbReference type="Gene3D" id="1.20.1330.10">
    <property type="entry name" value="f41 fragment of flagellin, N-terminal domain"/>
    <property type="match status" value="1"/>
</dbReference>
<dbReference type="GO" id="GO:0005198">
    <property type="term" value="F:structural molecule activity"/>
    <property type="evidence" value="ECO:0007669"/>
    <property type="project" value="UniProtKB-UniRule"/>
</dbReference>
<comment type="subcellular location">
    <subcellularLocation>
        <location evidence="4">Secreted</location>
    </subcellularLocation>
    <subcellularLocation>
        <location evidence="4">Bacterial flagellum</location>
    </subcellularLocation>
</comment>
<keyword evidence="7" id="KW-0282">Flagellum</keyword>
<dbReference type="Gene3D" id="6.10.10.10">
    <property type="entry name" value="Flagellar export chaperone, C-terminal domain"/>
    <property type="match status" value="1"/>
</dbReference>
<keyword evidence="2 4" id="KW-0964">Secreted</keyword>
<feature type="domain" description="Flagellin N-terminal" evidence="5">
    <location>
        <begin position="5"/>
        <end position="142"/>
    </location>
</feature>
<dbReference type="InterPro" id="IPR046358">
    <property type="entry name" value="Flagellin_C"/>
</dbReference>
<feature type="domain" description="Flagellin C-terminal" evidence="6">
    <location>
        <begin position="398"/>
        <end position="483"/>
    </location>
</feature>
<dbReference type="EMBL" id="FN543107">
    <property type="protein sequence ID" value="CBA32020.1"/>
    <property type="molecule type" value="Genomic_DNA"/>
</dbReference>
<dbReference type="InterPro" id="IPR001029">
    <property type="entry name" value="Flagellin_N"/>
</dbReference>
<dbReference type="PANTHER" id="PTHR42792:SF2">
    <property type="entry name" value="FLAGELLIN"/>
    <property type="match status" value="1"/>
</dbReference>
<dbReference type="PANTHER" id="PTHR42792">
    <property type="entry name" value="FLAGELLIN"/>
    <property type="match status" value="1"/>
</dbReference>
<protein>
    <recommendedName>
        <fullName evidence="4">Flagellin</fullName>
    </recommendedName>
</protein>
<dbReference type="InterPro" id="IPR010810">
    <property type="entry name" value="Flagellin_hook_IN_motif"/>
</dbReference>
<dbReference type="Pfam" id="PF00669">
    <property type="entry name" value="Flagellin_N"/>
    <property type="match status" value="1"/>
</dbReference>
<accession>C9YEJ7</accession>
<name>C9YEJ7_CURXX</name>
<evidence type="ECO:0000259" key="5">
    <source>
        <dbReference type="Pfam" id="PF00669"/>
    </source>
</evidence>
<keyword evidence="3 4" id="KW-0975">Bacterial flagellum</keyword>
<sequence>MASTINTNINSLTAQRNLSMSQSSLSTSMQRLSSGLRINSAKDDAAGLAISDRMTSQIRGLTQAARNSNDAISLTQTAEGALGSISSNLQRIRELAVQSANGTNSASDREAIQNEVTQLTSEINRVATTTQFNGLNLLDGTLTGTQFQVGANANQIITVGVGSAKAADLGNNTLASSTVAGAISDAALAAVNNTAAQVLTLNGNGSTATVNVAVNESAKSIAGKINTNTATTGITATAKTTATISGVTAGAISFTLQGANTTAVAITATVSDATDLSAIAKAINAQSSLTNITATSDKAGKLVLTDLDGNDIKIDSTQAAAGDGIGTALVTGSTGAATAALGTATATIGGSLTFDADSGFSIATDTGTTLMGAASNGSALSTVAALSVSTVDGANKALKVVDAALAQVSDQRAALGAVQNRFESTVTNLQTSSENLSASRSRIQDADFAAETANLSRSQILQQAGTAMVAQANQLPQGVLALLR</sequence>
<comment type="function">
    <text evidence="4">Flagellin is the subunit protein which polymerizes to form the filaments of bacterial flagella.</text>
</comment>
<dbReference type="Pfam" id="PF07196">
    <property type="entry name" value="Flagellin_IN"/>
    <property type="match status" value="1"/>
</dbReference>
<organism evidence="7">
    <name type="scientific">Curvibacter symbiont subsp. Hydra magnipapillata</name>
    <dbReference type="NCBI Taxonomy" id="667019"/>
    <lineage>
        <taxon>Bacteria</taxon>
        <taxon>Pseudomonadati</taxon>
        <taxon>Pseudomonadota</taxon>
        <taxon>Betaproteobacteria</taxon>
        <taxon>Burkholderiales</taxon>
        <taxon>Comamonadaceae</taxon>
        <taxon>Curvibacter</taxon>
    </lineage>
</organism>
<dbReference type="Pfam" id="PF00700">
    <property type="entry name" value="Flagellin_C"/>
    <property type="match status" value="1"/>
</dbReference>
<proteinExistence type="inferred from homology"/>
<dbReference type="PRINTS" id="PR00207">
    <property type="entry name" value="FLAGELLIN"/>
</dbReference>
<dbReference type="Gene3D" id="2.30.220.10">
    <property type="entry name" value="f41 fragment of flagellin, C-terminal domain"/>
    <property type="match status" value="1"/>
</dbReference>
<keyword evidence="7" id="KW-0966">Cell projection</keyword>